<feature type="domain" description="Reverse transcriptase" evidence="3">
    <location>
        <begin position="215"/>
        <end position="340"/>
    </location>
</feature>
<name>A0AAW0PQJ8_9GOBI</name>
<dbReference type="CDD" id="cd01644">
    <property type="entry name" value="RT_pepA17"/>
    <property type="match status" value="1"/>
</dbReference>
<dbReference type="EMBL" id="JBBPFD010000005">
    <property type="protein sequence ID" value="KAK7926338.1"/>
    <property type="molecule type" value="Genomic_DNA"/>
</dbReference>
<evidence type="ECO:0000256" key="1">
    <source>
        <dbReference type="ARBA" id="ARBA00010879"/>
    </source>
</evidence>
<proteinExistence type="inferred from homology"/>
<dbReference type="EC" id="3.1.26.4" evidence="2"/>
<evidence type="ECO:0000313" key="5">
    <source>
        <dbReference type="Proteomes" id="UP001460270"/>
    </source>
</evidence>
<evidence type="ECO:0000259" key="3">
    <source>
        <dbReference type="Pfam" id="PF00078"/>
    </source>
</evidence>
<evidence type="ECO:0000313" key="4">
    <source>
        <dbReference type="EMBL" id="KAK7926338.1"/>
    </source>
</evidence>
<organism evidence="4 5">
    <name type="scientific">Mugilogobius chulae</name>
    <name type="common">yellowstripe goby</name>
    <dbReference type="NCBI Taxonomy" id="88201"/>
    <lineage>
        <taxon>Eukaryota</taxon>
        <taxon>Metazoa</taxon>
        <taxon>Chordata</taxon>
        <taxon>Craniata</taxon>
        <taxon>Vertebrata</taxon>
        <taxon>Euteleostomi</taxon>
        <taxon>Actinopterygii</taxon>
        <taxon>Neopterygii</taxon>
        <taxon>Teleostei</taxon>
        <taxon>Neoteleostei</taxon>
        <taxon>Acanthomorphata</taxon>
        <taxon>Gobiaria</taxon>
        <taxon>Gobiiformes</taxon>
        <taxon>Gobioidei</taxon>
        <taxon>Gobiidae</taxon>
        <taxon>Gobionellinae</taxon>
        <taxon>Mugilogobius</taxon>
    </lineage>
</organism>
<protein>
    <recommendedName>
        <fullName evidence="2">ribonuclease H</fullName>
        <ecNumber evidence="2">3.1.26.4</ecNumber>
    </recommendedName>
</protein>
<dbReference type="Gene3D" id="3.30.70.270">
    <property type="match status" value="1"/>
</dbReference>
<dbReference type="Pfam" id="PF00078">
    <property type="entry name" value="RVT_1"/>
    <property type="match status" value="1"/>
</dbReference>
<dbReference type="InterPro" id="IPR043128">
    <property type="entry name" value="Rev_trsase/Diguanyl_cyclase"/>
</dbReference>
<evidence type="ECO:0000256" key="2">
    <source>
        <dbReference type="ARBA" id="ARBA00012180"/>
    </source>
</evidence>
<dbReference type="Proteomes" id="UP001460270">
    <property type="component" value="Unassembled WGS sequence"/>
</dbReference>
<dbReference type="Gene3D" id="3.10.10.10">
    <property type="entry name" value="HIV Type 1 Reverse Transcriptase, subunit A, domain 1"/>
    <property type="match status" value="1"/>
</dbReference>
<comment type="caution">
    <text evidence="4">The sequence shown here is derived from an EMBL/GenBank/DDBJ whole genome shotgun (WGS) entry which is preliminary data.</text>
</comment>
<dbReference type="InterPro" id="IPR000477">
    <property type="entry name" value="RT_dom"/>
</dbReference>
<dbReference type="InterPro" id="IPR043502">
    <property type="entry name" value="DNA/RNA_pol_sf"/>
</dbReference>
<reference evidence="5" key="1">
    <citation type="submission" date="2024-04" db="EMBL/GenBank/DDBJ databases">
        <title>Salinicola lusitanus LLJ914,a marine bacterium isolated from the Okinawa Trough.</title>
        <authorList>
            <person name="Li J."/>
        </authorList>
    </citation>
    <scope>NUCLEOTIDE SEQUENCE [LARGE SCALE GENOMIC DNA]</scope>
</reference>
<gene>
    <name evidence="4" type="ORF">WMY93_008648</name>
</gene>
<sequence>MEPWQIINSQGNGPYAVRTLLGWVVNGPLNSAAVDRQGRPVASVNRISIESLETILRQQYSHDFPEKEYEERPQMSVEDTKFMNMMSQEATLKDNHYYLPLPLRSKDIVMPNNYHLAEQRAQYLAKKFKHNNSFAEEYKSFMEDIIAKDYAEKVPSKDLHIKNGKVWYIPHHGVYHRRKKTLRVVFDCTSSFQGTSLNKELLQGPDLTNSLLGVLLRFRQEQVAVMADIEGMFHQVRVNEEDSNLLRFLWWPNGDVSQPLQQYRMKVHLFGAVSSPSCANFALKKTADDNKHSYSATAVETIKSNFYVDDCLKSVPTEKSAIHLVKELTQLCAEGGFKLTKWISNSRSVLSTVSEENKAKQIKELDLDRDKLPVERALVKRWKVWYAAEKVIGCSLPSLQDLYVSRTRGRAGRIAADPSHPGHGLFEPLPSGRRLRSIRTRTSRHKNSFFPSAVGLMNTL</sequence>
<dbReference type="PANTHER" id="PTHR47331">
    <property type="entry name" value="PHD-TYPE DOMAIN-CONTAINING PROTEIN"/>
    <property type="match status" value="1"/>
</dbReference>
<dbReference type="PANTHER" id="PTHR47331:SF3">
    <property type="match status" value="1"/>
</dbReference>
<accession>A0AAW0PQJ8</accession>
<comment type="similarity">
    <text evidence="1">Belongs to the beta type-B retroviral polymerase family. HERV class-II K(HML-2) pol subfamily.</text>
</comment>
<dbReference type="AlphaFoldDB" id="A0AAW0PQJ8"/>
<dbReference type="SUPFAM" id="SSF56672">
    <property type="entry name" value="DNA/RNA polymerases"/>
    <property type="match status" value="1"/>
</dbReference>
<dbReference type="GO" id="GO:0004523">
    <property type="term" value="F:RNA-DNA hybrid ribonuclease activity"/>
    <property type="evidence" value="ECO:0007669"/>
    <property type="project" value="UniProtKB-EC"/>
</dbReference>
<keyword evidence="5" id="KW-1185">Reference proteome</keyword>